<organism evidence="2 3">
    <name type="scientific">Anaerosporobacter mobilis DSM 15930</name>
    <dbReference type="NCBI Taxonomy" id="1120996"/>
    <lineage>
        <taxon>Bacteria</taxon>
        <taxon>Bacillati</taxon>
        <taxon>Bacillota</taxon>
        <taxon>Clostridia</taxon>
        <taxon>Lachnospirales</taxon>
        <taxon>Lachnospiraceae</taxon>
        <taxon>Anaerosporobacter</taxon>
    </lineage>
</organism>
<protein>
    <recommendedName>
        <fullName evidence="1">YgjP-like metallopeptidase domain-containing protein</fullName>
    </recommendedName>
</protein>
<dbReference type="InterPro" id="IPR053136">
    <property type="entry name" value="UTP_pyrophosphatase-like"/>
</dbReference>
<dbReference type="InterPro" id="IPR002725">
    <property type="entry name" value="YgjP-like_metallopeptidase"/>
</dbReference>
<dbReference type="PANTHER" id="PTHR30399">
    <property type="entry name" value="UNCHARACTERIZED PROTEIN YGJP"/>
    <property type="match status" value="1"/>
</dbReference>
<dbReference type="STRING" id="1120996.SAMN02746066_03943"/>
<dbReference type="Gene3D" id="3.30.2010.10">
    <property type="entry name" value="Metalloproteases ('zincins'), catalytic domain"/>
    <property type="match status" value="1"/>
</dbReference>
<dbReference type="RefSeq" id="WP_073290574.1">
    <property type="nucleotide sequence ID" value="NZ_FRCP01000022.1"/>
</dbReference>
<dbReference type="Pfam" id="PF01863">
    <property type="entry name" value="YgjP-like"/>
    <property type="match status" value="1"/>
</dbReference>
<dbReference type="EMBL" id="FRCP01000022">
    <property type="protein sequence ID" value="SHM92881.1"/>
    <property type="molecule type" value="Genomic_DNA"/>
</dbReference>
<gene>
    <name evidence="2" type="ORF">SAMN02746066_03943</name>
</gene>
<sequence length="217" mass="25337">MQFTIDSYEITYQVQYAKRQKITMELSPEGLVSLKAPLKTPIEELEKFLISNKKPILKLYKSLENRTYISREKKYDEEENFLFLGKACKLSELLTEIPETEEAVQAALYSFYTKRTKEITKERVKYYEKVIGVKAKSVTIVNSPKTWGTCNSNKELTFNYRLSMAAPAAIDYVVIHELCHILHLNHDRSFWRKVGSFDSRYESHQAYLAQFGAFMTI</sequence>
<keyword evidence="3" id="KW-1185">Reference proteome</keyword>
<dbReference type="OrthoDB" id="9811177at2"/>
<reference evidence="2 3" key="1">
    <citation type="submission" date="2016-11" db="EMBL/GenBank/DDBJ databases">
        <authorList>
            <person name="Jaros S."/>
            <person name="Januszkiewicz K."/>
            <person name="Wedrychowicz H."/>
        </authorList>
    </citation>
    <scope>NUCLEOTIDE SEQUENCE [LARGE SCALE GENOMIC DNA]</scope>
    <source>
        <strain evidence="2 3">DSM 15930</strain>
    </source>
</reference>
<evidence type="ECO:0000313" key="3">
    <source>
        <dbReference type="Proteomes" id="UP000184038"/>
    </source>
</evidence>
<evidence type="ECO:0000313" key="2">
    <source>
        <dbReference type="EMBL" id="SHM92881.1"/>
    </source>
</evidence>
<name>A0A1M7MPL5_9FIRM</name>
<evidence type="ECO:0000259" key="1">
    <source>
        <dbReference type="Pfam" id="PF01863"/>
    </source>
</evidence>
<dbReference type="CDD" id="cd07344">
    <property type="entry name" value="M48_yhfN_like"/>
    <property type="match status" value="1"/>
</dbReference>
<dbReference type="AlphaFoldDB" id="A0A1M7MPL5"/>
<feature type="domain" description="YgjP-like metallopeptidase" evidence="1">
    <location>
        <begin position="21"/>
        <end position="210"/>
    </location>
</feature>
<dbReference type="Proteomes" id="UP000184038">
    <property type="component" value="Unassembled WGS sequence"/>
</dbReference>
<dbReference type="PANTHER" id="PTHR30399:SF1">
    <property type="entry name" value="UTP PYROPHOSPHATASE"/>
    <property type="match status" value="1"/>
</dbReference>
<accession>A0A1M7MPL5</accession>
<proteinExistence type="predicted"/>